<dbReference type="FunFam" id="1.10.357.140:FF:000002">
    <property type="entry name" value="4-hydroxybenzoate octaprenyltransferase"/>
    <property type="match status" value="1"/>
</dbReference>
<comment type="subcellular location">
    <subcellularLocation>
        <location evidence="2">Membrane</location>
        <topology evidence="2">Multi-pass membrane protein</topology>
    </subcellularLocation>
</comment>
<feature type="non-terminal residue" evidence="11">
    <location>
        <position position="272"/>
    </location>
</feature>
<dbReference type="InterPro" id="IPR044878">
    <property type="entry name" value="UbiA_sf"/>
</dbReference>
<dbReference type="AlphaFoldDB" id="A0A381PEW7"/>
<feature type="transmembrane region" description="Helical" evidence="10">
    <location>
        <begin position="229"/>
        <end position="246"/>
    </location>
</feature>
<feature type="transmembrane region" description="Helical" evidence="10">
    <location>
        <begin position="135"/>
        <end position="151"/>
    </location>
</feature>
<dbReference type="PROSITE" id="PS00943">
    <property type="entry name" value="UBIA"/>
    <property type="match status" value="1"/>
</dbReference>
<dbReference type="InterPro" id="IPR000537">
    <property type="entry name" value="UbiA_prenyltransferase"/>
</dbReference>
<dbReference type="NCBIfam" id="TIGR01474">
    <property type="entry name" value="ubiA_proteo"/>
    <property type="match status" value="1"/>
</dbReference>
<reference evidence="11" key="1">
    <citation type="submission" date="2018-05" db="EMBL/GenBank/DDBJ databases">
        <authorList>
            <person name="Lanie J.A."/>
            <person name="Ng W.-L."/>
            <person name="Kazmierczak K.M."/>
            <person name="Andrzejewski T.M."/>
            <person name="Davidsen T.M."/>
            <person name="Wayne K.J."/>
            <person name="Tettelin H."/>
            <person name="Glass J.I."/>
            <person name="Rusch D."/>
            <person name="Podicherti R."/>
            <person name="Tsui H.-C.T."/>
            <person name="Winkler M.E."/>
        </authorList>
    </citation>
    <scope>NUCLEOTIDE SEQUENCE</scope>
</reference>
<dbReference type="Gene3D" id="1.10.357.140">
    <property type="entry name" value="UbiA prenyltransferase"/>
    <property type="match status" value="1"/>
</dbReference>
<comment type="similarity">
    <text evidence="3">Belongs to the UbiA prenyltransferase family.</text>
</comment>
<keyword evidence="6 10" id="KW-0812">Transmembrane</keyword>
<organism evidence="11">
    <name type="scientific">marine metagenome</name>
    <dbReference type="NCBI Taxonomy" id="408172"/>
    <lineage>
        <taxon>unclassified sequences</taxon>
        <taxon>metagenomes</taxon>
        <taxon>ecological metagenomes</taxon>
    </lineage>
</organism>
<evidence type="ECO:0008006" key="12">
    <source>
        <dbReference type="Google" id="ProtNLM"/>
    </source>
</evidence>
<dbReference type="InterPro" id="IPR006370">
    <property type="entry name" value="HB_polyprenyltransferase-like"/>
</dbReference>
<dbReference type="CDD" id="cd13959">
    <property type="entry name" value="PT_UbiA_COQ2"/>
    <property type="match status" value="1"/>
</dbReference>
<feature type="transmembrane region" description="Helical" evidence="10">
    <location>
        <begin position="160"/>
        <end position="178"/>
    </location>
</feature>
<accession>A0A381PEW7</accession>
<keyword evidence="4" id="KW-1003">Cell membrane</keyword>
<protein>
    <recommendedName>
        <fullName evidence="12">4-hydroxybenzoate polyprenyltransferase</fullName>
    </recommendedName>
</protein>
<feature type="transmembrane region" description="Helical" evidence="10">
    <location>
        <begin position="62"/>
        <end position="79"/>
    </location>
</feature>
<proteinExistence type="inferred from homology"/>
<dbReference type="GO" id="GO:0006744">
    <property type="term" value="P:ubiquinone biosynthetic process"/>
    <property type="evidence" value="ECO:0007669"/>
    <property type="project" value="TreeGrafter"/>
</dbReference>
<dbReference type="Gene3D" id="1.20.120.1780">
    <property type="entry name" value="UbiA prenyltransferase"/>
    <property type="match status" value="1"/>
</dbReference>
<dbReference type="GO" id="GO:0005886">
    <property type="term" value="C:plasma membrane"/>
    <property type="evidence" value="ECO:0007669"/>
    <property type="project" value="TreeGrafter"/>
</dbReference>
<evidence type="ECO:0000256" key="1">
    <source>
        <dbReference type="ARBA" id="ARBA00001946"/>
    </source>
</evidence>
<keyword evidence="8 10" id="KW-1133">Transmembrane helix</keyword>
<dbReference type="GO" id="GO:0008412">
    <property type="term" value="F:4-hydroxybenzoate polyprenyltransferase activity"/>
    <property type="evidence" value="ECO:0007669"/>
    <property type="project" value="TreeGrafter"/>
</dbReference>
<evidence type="ECO:0000256" key="10">
    <source>
        <dbReference type="SAM" id="Phobius"/>
    </source>
</evidence>
<evidence type="ECO:0000256" key="2">
    <source>
        <dbReference type="ARBA" id="ARBA00004141"/>
    </source>
</evidence>
<evidence type="ECO:0000256" key="4">
    <source>
        <dbReference type="ARBA" id="ARBA00022475"/>
    </source>
</evidence>
<dbReference type="InterPro" id="IPR030470">
    <property type="entry name" value="UbiA_prenylTrfase_CS"/>
</dbReference>
<keyword evidence="7" id="KW-0460">Magnesium</keyword>
<evidence type="ECO:0000256" key="6">
    <source>
        <dbReference type="ARBA" id="ARBA00022692"/>
    </source>
</evidence>
<dbReference type="PANTHER" id="PTHR11048">
    <property type="entry name" value="PRENYLTRANSFERASES"/>
    <property type="match status" value="1"/>
</dbReference>
<keyword evidence="5" id="KW-0808">Transferase</keyword>
<evidence type="ECO:0000256" key="9">
    <source>
        <dbReference type="ARBA" id="ARBA00023136"/>
    </source>
</evidence>
<feature type="transmembrane region" description="Helical" evidence="10">
    <location>
        <begin position="112"/>
        <end position="129"/>
    </location>
</feature>
<evidence type="ECO:0000313" key="11">
    <source>
        <dbReference type="EMBL" id="SUZ65460.1"/>
    </source>
</evidence>
<dbReference type="FunFam" id="1.20.120.1780:FF:000001">
    <property type="entry name" value="4-hydroxybenzoate octaprenyltransferase"/>
    <property type="match status" value="1"/>
</dbReference>
<dbReference type="HAMAP" id="MF_01635">
    <property type="entry name" value="UbiA"/>
    <property type="match status" value="1"/>
</dbReference>
<name>A0A381PEW7_9ZZZZ</name>
<gene>
    <name evidence="11" type="ORF">METZ01_LOCUS18314</name>
</gene>
<sequence>MNDFSSIWAIIIKQFRTLFPGFYKKLPAFIELTRLNKPIGIYLLLWPTIGALWIAAEGLPDLWLLLIFVLGTVIMRSAGCCMNDFADYKIDGSVSRTQGRPLARGTLKRQDAFYYFGVLSMAGFFLVLFTNLYTVFLSFGAIIIVVVYPFMKRYTNLPQLVLGAAFSWGILMAFTAQAETIPQPALLLFVANVIWAIAYDTQYAMVDREFDIEIGVKSTAVLFGDMDKYFIALLQVMFVISMWLAGRQFELGSTYYLSLLSVCVLLAYQQYL</sequence>
<keyword evidence="9 10" id="KW-0472">Membrane</keyword>
<evidence type="ECO:0000256" key="3">
    <source>
        <dbReference type="ARBA" id="ARBA00005985"/>
    </source>
</evidence>
<evidence type="ECO:0000256" key="5">
    <source>
        <dbReference type="ARBA" id="ARBA00022679"/>
    </source>
</evidence>
<evidence type="ECO:0000256" key="8">
    <source>
        <dbReference type="ARBA" id="ARBA00022989"/>
    </source>
</evidence>
<feature type="transmembrane region" description="Helical" evidence="10">
    <location>
        <begin position="253"/>
        <end position="271"/>
    </location>
</feature>
<dbReference type="PANTHER" id="PTHR11048:SF28">
    <property type="entry name" value="4-HYDROXYBENZOATE POLYPRENYLTRANSFERASE, MITOCHONDRIAL"/>
    <property type="match status" value="1"/>
</dbReference>
<dbReference type="EMBL" id="UINC01000961">
    <property type="protein sequence ID" value="SUZ65460.1"/>
    <property type="molecule type" value="Genomic_DNA"/>
</dbReference>
<dbReference type="Pfam" id="PF01040">
    <property type="entry name" value="UbiA"/>
    <property type="match status" value="1"/>
</dbReference>
<dbReference type="InterPro" id="IPR039653">
    <property type="entry name" value="Prenyltransferase"/>
</dbReference>
<comment type="cofactor">
    <cofactor evidence="1">
        <name>Mg(2+)</name>
        <dbReference type="ChEBI" id="CHEBI:18420"/>
    </cofactor>
</comment>
<feature type="transmembrane region" description="Helical" evidence="10">
    <location>
        <begin position="39"/>
        <end position="56"/>
    </location>
</feature>
<evidence type="ECO:0000256" key="7">
    <source>
        <dbReference type="ARBA" id="ARBA00022842"/>
    </source>
</evidence>